<comment type="caution">
    <text evidence="4">The sequence shown here is derived from an EMBL/GenBank/DDBJ whole genome shotgun (WGS) entry which is preliminary data.</text>
</comment>
<feature type="domain" description="Pectinesterase inhibitor" evidence="3">
    <location>
        <begin position="35"/>
        <end position="177"/>
    </location>
</feature>
<evidence type="ECO:0000256" key="2">
    <source>
        <dbReference type="SAM" id="SignalP"/>
    </source>
</evidence>
<dbReference type="Pfam" id="PF04043">
    <property type="entry name" value="PMEI"/>
    <property type="match status" value="1"/>
</dbReference>
<dbReference type="NCBIfam" id="TIGR01614">
    <property type="entry name" value="PME_inhib"/>
    <property type="match status" value="1"/>
</dbReference>
<evidence type="ECO:0000313" key="5">
    <source>
        <dbReference type="Proteomes" id="UP001412067"/>
    </source>
</evidence>
<feature type="chain" id="PRO_5045201351" evidence="2">
    <location>
        <begin position="31"/>
        <end position="185"/>
    </location>
</feature>
<dbReference type="EMBL" id="JBBWWR010000018">
    <property type="protein sequence ID" value="KAK8943828.1"/>
    <property type="molecule type" value="Genomic_DNA"/>
</dbReference>
<evidence type="ECO:0000256" key="1">
    <source>
        <dbReference type="ARBA" id="ARBA00022729"/>
    </source>
</evidence>
<dbReference type="InterPro" id="IPR006501">
    <property type="entry name" value="Pectinesterase_inhib_dom"/>
</dbReference>
<dbReference type="PANTHER" id="PTHR31080:SF274">
    <property type="entry name" value="PECTINESTERASE_PECTINESTERASE INHIBITOR 26"/>
    <property type="match status" value="1"/>
</dbReference>
<sequence length="185" mass="19108">MAAAVAAASAGHAFAHILLLFLVFSTLSSAHRHFPFPSNINPLCLAAPYPLLCAQLPPSSSTLGLAELAARAAASKISASIPAVNRIRSRFAKNKRVASALDVCAEVYADAVSDLNSAADALRGGAGNFGDVMTYLSAGVTDVGTCDDAFDEDPSLVNPVAHISKNLNRLVTNSLTLASAVKRSE</sequence>
<dbReference type="PANTHER" id="PTHR31080">
    <property type="entry name" value="PECTINESTERASE INHIBITOR-LIKE"/>
    <property type="match status" value="1"/>
</dbReference>
<protein>
    <submittedName>
        <fullName evidence="4">Pectinesterase/pectinesterase inhibitor 26</fullName>
    </submittedName>
</protein>
<organism evidence="4 5">
    <name type="scientific">Platanthera guangdongensis</name>
    <dbReference type="NCBI Taxonomy" id="2320717"/>
    <lineage>
        <taxon>Eukaryota</taxon>
        <taxon>Viridiplantae</taxon>
        <taxon>Streptophyta</taxon>
        <taxon>Embryophyta</taxon>
        <taxon>Tracheophyta</taxon>
        <taxon>Spermatophyta</taxon>
        <taxon>Magnoliopsida</taxon>
        <taxon>Liliopsida</taxon>
        <taxon>Asparagales</taxon>
        <taxon>Orchidaceae</taxon>
        <taxon>Orchidoideae</taxon>
        <taxon>Orchideae</taxon>
        <taxon>Orchidinae</taxon>
        <taxon>Platanthera</taxon>
    </lineage>
</organism>
<gene>
    <name evidence="4" type="primary">PME26</name>
    <name evidence="4" type="ORF">KSP40_PGU020668</name>
</gene>
<dbReference type="SUPFAM" id="SSF101148">
    <property type="entry name" value="Plant invertase/pectin methylesterase inhibitor"/>
    <property type="match status" value="1"/>
</dbReference>
<accession>A0ABR2LL89</accession>
<proteinExistence type="predicted"/>
<reference evidence="4 5" key="1">
    <citation type="journal article" date="2022" name="Nat. Plants">
        <title>Genomes of leafy and leafless Platanthera orchids illuminate the evolution of mycoheterotrophy.</title>
        <authorList>
            <person name="Li M.H."/>
            <person name="Liu K.W."/>
            <person name="Li Z."/>
            <person name="Lu H.C."/>
            <person name="Ye Q.L."/>
            <person name="Zhang D."/>
            <person name="Wang J.Y."/>
            <person name="Li Y.F."/>
            <person name="Zhong Z.M."/>
            <person name="Liu X."/>
            <person name="Yu X."/>
            <person name="Liu D.K."/>
            <person name="Tu X.D."/>
            <person name="Liu B."/>
            <person name="Hao Y."/>
            <person name="Liao X.Y."/>
            <person name="Jiang Y.T."/>
            <person name="Sun W.H."/>
            <person name="Chen J."/>
            <person name="Chen Y.Q."/>
            <person name="Ai Y."/>
            <person name="Zhai J.W."/>
            <person name="Wu S.S."/>
            <person name="Zhou Z."/>
            <person name="Hsiao Y.Y."/>
            <person name="Wu W.L."/>
            <person name="Chen Y.Y."/>
            <person name="Lin Y.F."/>
            <person name="Hsu J.L."/>
            <person name="Li C.Y."/>
            <person name="Wang Z.W."/>
            <person name="Zhao X."/>
            <person name="Zhong W.Y."/>
            <person name="Ma X.K."/>
            <person name="Ma L."/>
            <person name="Huang J."/>
            <person name="Chen G.Z."/>
            <person name="Huang M.Z."/>
            <person name="Huang L."/>
            <person name="Peng D.H."/>
            <person name="Luo Y.B."/>
            <person name="Zou S.Q."/>
            <person name="Chen S.P."/>
            <person name="Lan S."/>
            <person name="Tsai W.C."/>
            <person name="Van de Peer Y."/>
            <person name="Liu Z.J."/>
        </authorList>
    </citation>
    <scope>NUCLEOTIDE SEQUENCE [LARGE SCALE GENOMIC DNA]</scope>
    <source>
        <strain evidence="4">Lor288</strain>
    </source>
</reference>
<dbReference type="Proteomes" id="UP001412067">
    <property type="component" value="Unassembled WGS sequence"/>
</dbReference>
<keyword evidence="5" id="KW-1185">Reference proteome</keyword>
<dbReference type="CDD" id="cd15800">
    <property type="entry name" value="PMEI-like_2"/>
    <property type="match status" value="1"/>
</dbReference>
<dbReference type="InterPro" id="IPR051955">
    <property type="entry name" value="PME_Inhibitor"/>
</dbReference>
<feature type="signal peptide" evidence="2">
    <location>
        <begin position="1"/>
        <end position="30"/>
    </location>
</feature>
<keyword evidence="1 2" id="KW-0732">Signal</keyword>
<name>A0ABR2LL89_9ASPA</name>
<evidence type="ECO:0000313" key="4">
    <source>
        <dbReference type="EMBL" id="KAK8943828.1"/>
    </source>
</evidence>
<dbReference type="Gene3D" id="1.20.140.40">
    <property type="entry name" value="Invertase/pectin methylesterase inhibitor family protein"/>
    <property type="match status" value="1"/>
</dbReference>
<dbReference type="InterPro" id="IPR035513">
    <property type="entry name" value="Invertase/methylesterase_inhib"/>
</dbReference>
<evidence type="ECO:0000259" key="3">
    <source>
        <dbReference type="SMART" id="SM00856"/>
    </source>
</evidence>
<dbReference type="SMART" id="SM00856">
    <property type="entry name" value="PMEI"/>
    <property type="match status" value="1"/>
</dbReference>